<dbReference type="Proteomes" id="UP000319486">
    <property type="component" value="Unassembled WGS sequence"/>
</dbReference>
<evidence type="ECO:0000313" key="2">
    <source>
        <dbReference type="Proteomes" id="UP000319486"/>
    </source>
</evidence>
<name>A0A502CBS4_9GAMM</name>
<organism evidence="1 2">
    <name type="scientific">Rhodanobacter glycinis</name>
    <dbReference type="NCBI Taxonomy" id="582702"/>
    <lineage>
        <taxon>Bacteria</taxon>
        <taxon>Pseudomonadati</taxon>
        <taxon>Pseudomonadota</taxon>
        <taxon>Gammaproteobacteria</taxon>
        <taxon>Lysobacterales</taxon>
        <taxon>Rhodanobacteraceae</taxon>
        <taxon>Rhodanobacter</taxon>
    </lineage>
</organism>
<evidence type="ECO:0000313" key="1">
    <source>
        <dbReference type="EMBL" id="TPG11075.1"/>
    </source>
</evidence>
<comment type="caution">
    <text evidence="1">The sequence shown here is derived from an EMBL/GenBank/DDBJ whole genome shotgun (WGS) entry which is preliminary data.</text>
</comment>
<sequence length="81" mass="9312">MALFNLDVRASWSERLPPPKSTADSNDRFRSIVLKNSLRKFEFARSEKIRPRQSLSVGLNVQIVQNRIVVAVVIQNLDVYL</sequence>
<dbReference type="EMBL" id="RCZO01000001">
    <property type="protein sequence ID" value="TPG11075.1"/>
    <property type="molecule type" value="Genomic_DNA"/>
</dbReference>
<dbReference type="AlphaFoldDB" id="A0A502CBS4"/>
<keyword evidence="2" id="KW-1185">Reference proteome</keyword>
<protein>
    <submittedName>
        <fullName evidence="1">Uncharacterized protein</fullName>
    </submittedName>
</protein>
<reference evidence="1 2" key="1">
    <citation type="journal article" date="2019" name="Environ. Microbiol.">
        <title>Species interactions and distinct microbial communities in high Arctic permafrost affected cryosols are associated with the CH4 and CO2 gas fluxes.</title>
        <authorList>
            <person name="Altshuler I."/>
            <person name="Hamel J."/>
            <person name="Turney S."/>
            <person name="Magnuson E."/>
            <person name="Levesque R."/>
            <person name="Greer C."/>
            <person name="Whyte L.G."/>
        </authorList>
    </citation>
    <scope>NUCLEOTIDE SEQUENCE [LARGE SCALE GENOMIC DNA]</scope>
    <source>
        <strain evidence="1 2">S13Y</strain>
    </source>
</reference>
<proteinExistence type="predicted"/>
<gene>
    <name evidence="1" type="ORF">EAH88_00515</name>
</gene>
<accession>A0A502CBS4</accession>